<dbReference type="InterPro" id="IPR028325">
    <property type="entry name" value="VG_K_chnl"/>
</dbReference>
<dbReference type="RefSeq" id="WP_035618203.1">
    <property type="nucleotide sequence ID" value="NZ_ARYK01000008.1"/>
</dbReference>
<dbReference type="EMBL" id="ARYK01000008">
    <property type="protein sequence ID" value="KCZ89429.1"/>
    <property type="molecule type" value="Genomic_DNA"/>
</dbReference>
<evidence type="ECO:0000256" key="3">
    <source>
        <dbReference type="ARBA" id="ARBA00022692"/>
    </source>
</evidence>
<keyword evidence="7" id="KW-0407">Ion channel</keyword>
<proteinExistence type="predicted"/>
<gene>
    <name evidence="10" type="ORF">HJO_14462</name>
</gene>
<protein>
    <submittedName>
        <fullName evidence="10">Ion transporter</fullName>
    </submittedName>
</protein>
<dbReference type="STRING" id="1280950.HJO_14462"/>
<feature type="transmembrane region" description="Helical" evidence="8">
    <location>
        <begin position="199"/>
        <end position="220"/>
    </location>
</feature>
<dbReference type="AlphaFoldDB" id="A0A059FFN5"/>
<evidence type="ECO:0000256" key="5">
    <source>
        <dbReference type="ARBA" id="ARBA00023065"/>
    </source>
</evidence>
<dbReference type="InterPro" id="IPR013099">
    <property type="entry name" value="K_chnl_dom"/>
</dbReference>
<keyword evidence="2" id="KW-0813">Transport</keyword>
<keyword evidence="4 8" id="KW-1133">Transmembrane helix</keyword>
<sequence>MSDRTGLNRGLFWLYEGHGRGPFIFRWAMLIFDFVTIAYFLLAPFAERGPRHFIVDYLIGAVILFDLVSRFYIAKDKRKFLMRFLPWADLIVVITMFAPLLVANLAFLRVLRAVRAIRAFTFIKRAGKMWSFVSENEQVIDRVTNLIVFIFIMASLVYVSQVRVNDGINSYLDALYFTVTSLTTTGYGDVLLVGDSGKVVAIIIMVLGLTLFLRLVRAILKPTDKVKQECETCGLTMHDPDAVHCKHCGANIHIKTQGQS</sequence>
<dbReference type="GO" id="GO:0001508">
    <property type="term" value="P:action potential"/>
    <property type="evidence" value="ECO:0007669"/>
    <property type="project" value="TreeGrafter"/>
</dbReference>
<evidence type="ECO:0000256" key="2">
    <source>
        <dbReference type="ARBA" id="ARBA00022448"/>
    </source>
</evidence>
<feature type="domain" description="Potassium channel" evidence="9">
    <location>
        <begin position="147"/>
        <end position="219"/>
    </location>
</feature>
<comment type="caution">
    <text evidence="10">The sequence shown here is derived from an EMBL/GenBank/DDBJ whole genome shotgun (WGS) entry which is preliminary data.</text>
</comment>
<dbReference type="SUPFAM" id="SSF81324">
    <property type="entry name" value="Voltage-gated potassium channels"/>
    <property type="match status" value="1"/>
</dbReference>
<dbReference type="Gene3D" id="1.20.120.350">
    <property type="entry name" value="Voltage-gated potassium channels. Chain C"/>
    <property type="match status" value="1"/>
</dbReference>
<organism evidence="10 11">
    <name type="scientific">Hyphomonas johnsonii MHS-2</name>
    <dbReference type="NCBI Taxonomy" id="1280950"/>
    <lineage>
        <taxon>Bacteria</taxon>
        <taxon>Pseudomonadati</taxon>
        <taxon>Pseudomonadota</taxon>
        <taxon>Alphaproteobacteria</taxon>
        <taxon>Hyphomonadales</taxon>
        <taxon>Hyphomonadaceae</taxon>
        <taxon>Hyphomonas</taxon>
    </lineage>
</organism>
<evidence type="ECO:0000313" key="11">
    <source>
        <dbReference type="Proteomes" id="UP000025171"/>
    </source>
</evidence>
<feature type="transmembrane region" description="Helical" evidence="8">
    <location>
        <begin position="23"/>
        <end position="42"/>
    </location>
</feature>
<dbReference type="InterPro" id="IPR027359">
    <property type="entry name" value="Volt_channel_dom_sf"/>
</dbReference>
<dbReference type="PATRIC" id="fig|1280950.3.peg.2904"/>
<keyword evidence="6 8" id="KW-0472">Membrane</keyword>
<dbReference type="OrthoDB" id="9799090at2"/>
<evidence type="ECO:0000256" key="7">
    <source>
        <dbReference type="ARBA" id="ARBA00023303"/>
    </source>
</evidence>
<dbReference type="GO" id="GO:0005249">
    <property type="term" value="F:voltage-gated potassium channel activity"/>
    <property type="evidence" value="ECO:0007669"/>
    <property type="project" value="InterPro"/>
</dbReference>
<feature type="transmembrane region" description="Helical" evidence="8">
    <location>
        <begin position="139"/>
        <end position="159"/>
    </location>
</feature>
<dbReference type="PANTHER" id="PTHR11537:SF254">
    <property type="entry name" value="POTASSIUM VOLTAGE-GATED CHANNEL PROTEIN SHAB"/>
    <property type="match status" value="1"/>
</dbReference>
<reference evidence="10 11" key="1">
    <citation type="journal article" date="2014" name="Antonie Van Leeuwenhoek">
        <title>Hyphomonas beringensis sp. nov. and Hyphomonas chukchiensis sp. nov., isolated from surface seawater of the Bering Sea and Chukchi Sea.</title>
        <authorList>
            <person name="Li C."/>
            <person name="Lai Q."/>
            <person name="Li G."/>
            <person name="Dong C."/>
            <person name="Wang J."/>
            <person name="Liao Y."/>
            <person name="Shao Z."/>
        </authorList>
    </citation>
    <scope>NUCLEOTIDE SEQUENCE [LARGE SCALE GENOMIC DNA]</scope>
    <source>
        <strain evidence="10 11">MHS-2</strain>
    </source>
</reference>
<keyword evidence="3 8" id="KW-0812">Transmembrane</keyword>
<feature type="transmembrane region" description="Helical" evidence="8">
    <location>
        <begin position="85"/>
        <end position="108"/>
    </location>
</feature>
<dbReference type="PRINTS" id="PR00169">
    <property type="entry name" value="KCHANNEL"/>
</dbReference>
<dbReference type="GO" id="GO:0008076">
    <property type="term" value="C:voltage-gated potassium channel complex"/>
    <property type="evidence" value="ECO:0007669"/>
    <property type="project" value="InterPro"/>
</dbReference>
<dbReference type="Pfam" id="PF07885">
    <property type="entry name" value="Ion_trans_2"/>
    <property type="match status" value="1"/>
</dbReference>
<evidence type="ECO:0000256" key="6">
    <source>
        <dbReference type="ARBA" id="ARBA00023136"/>
    </source>
</evidence>
<dbReference type="PANTHER" id="PTHR11537">
    <property type="entry name" value="VOLTAGE-GATED POTASSIUM CHANNEL"/>
    <property type="match status" value="1"/>
</dbReference>
<feature type="transmembrane region" description="Helical" evidence="8">
    <location>
        <begin position="54"/>
        <end position="73"/>
    </location>
</feature>
<dbReference type="eggNOG" id="COG1226">
    <property type="taxonomic scope" value="Bacteria"/>
</dbReference>
<name>A0A059FFN5_9PROT</name>
<evidence type="ECO:0000256" key="1">
    <source>
        <dbReference type="ARBA" id="ARBA00004141"/>
    </source>
</evidence>
<keyword evidence="11" id="KW-1185">Reference proteome</keyword>
<keyword evidence="5" id="KW-0406">Ion transport</keyword>
<evidence type="ECO:0000256" key="4">
    <source>
        <dbReference type="ARBA" id="ARBA00022989"/>
    </source>
</evidence>
<evidence type="ECO:0000256" key="8">
    <source>
        <dbReference type="SAM" id="Phobius"/>
    </source>
</evidence>
<evidence type="ECO:0000259" key="9">
    <source>
        <dbReference type="Pfam" id="PF07885"/>
    </source>
</evidence>
<dbReference type="Proteomes" id="UP000025171">
    <property type="component" value="Unassembled WGS sequence"/>
</dbReference>
<dbReference type="Gene3D" id="1.10.287.70">
    <property type="match status" value="1"/>
</dbReference>
<accession>A0A059FFN5</accession>
<comment type="subcellular location">
    <subcellularLocation>
        <location evidence="1">Membrane</location>
        <topology evidence="1">Multi-pass membrane protein</topology>
    </subcellularLocation>
</comment>
<evidence type="ECO:0000313" key="10">
    <source>
        <dbReference type="EMBL" id="KCZ89429.1"/>
    </source>
</evidence>